<evidence type="ECO:0000313" key="1">
    <source>
        <dbReference type="EMBL" id="KAJ7325841.1"/>
    </source>
</evidence>
<dbReference type="Proteomes" id="UP001218218">
    <property type="component" value="Unassembled WGS sequence"/>
</dbReference>
<name>A0AAD6ZJB5_9AGAR</name>
<comment type="caution">
    <text evidence="1">The sequence shown here is derived from an EMBL/GenBank/DDBJ whole genome shotgun (WGS) entry which is preliminary data.</text>
</comment>
<dbReference type="AlphaFoldDB" id="A0AAD6ZJB5"/>
<reference evidence="1" key="1">
    <citation type="submission" date="2023-03" db="EMBL/GenBank/DDBJ databases">
        <title>Massive genome expansion in bonnet fungi (Mycena s.s.) driven by repeated elements and novel gene families across ecological guilds.</title>
        <authorList>
            <consortium name="Lawrence Berkeley National Laboratory"/>
            <person name="Harder C.B."/>
            <person name="Miyauchi S."/>
            <person name="Viragh M."/>
            <person name="Kuo A."/>
            <person name="Thoen E."/>
            <person name="Andreopoulos B."/>
            <person name="Lu D."/>
            <person name="Skrede I."/>
            <person name="Drula E."/>
            <person name="Henrissat B."/>
            <person name="Morin E."/>
            <person name="Kohler A."/>
            <person name="Barry K."/>
            <person name="LaButti K."/>
            <person name="Morin E."/>
            <person name="Salamov A."/>
            <person name="Lipzen A."/>
            <person name="Mereny Z."/>
            <person name="Hegedus B."/>
            <person name="Baldrian P."/>
            <person name="Stursova M."/>
            <person name="Weitz H."/>
            <person name="Taylor A."/>
            <person name="Grigoriev I.V."/>
            <person name="Nagy L.G."/>
            <person name="Martin F."/>
            <person name="Kauserud H."/>
        </authorList>
    </citation>
    <scope>NUCLEOTIDE SEQUENCE</scope>
    <source>
        <strain evidence="1">CBHHK002</strain>
    </source>
</reference>
<accession>A0AAD6ZJB5</accession>
<organism evidence="1 2">
    <name type="scientific">Mycena albidolilacea</name>
    <dbReference type="NCBI Taxonomy" id="1033008"/>
    <lineage>
        <taxon>Eukaryota</taxon>
        <taxon>Fungi</taxon>
        <taxon>Dikarya</taxon>
        <taxon>Basidiomycota</taxon>
        <taxon>Agaricomycotina</taxon>
        <taxon>Agaricomycetes</taxon>
        <taxon>Agaricomycetidae</taxon>
        <taxon>Agaricales</taxon>
        <taxon>Marasmiineae</taxon>
        <taxon>Mycenaceae</taxon>
        <taxon>Mycena</taxon>
    </lineage>
</organism>
<protein>
    <submittedName>
        <fullName evidence="1">Uncharacterized protein</fullName>
    </submittedName>
</protein>
<proteinExistence type="predicted"/>
<gene>
    <name evidence="1" type="ORF">DFH08DRAFT_816919</name>
</gene>
<dbReference type="EMBL" id="JARIHO010000043">
    <property type="protein sequence ID" value="KAJ7325841.1"/>
    <property type="molecule type" value="Genomic_DNA"/>
</dbReference>
<sequence length="160" mass="18324">MPLMPELAVACREWQGKGAHYNVHQARRCKVHILMCTAGKSRAHYNGTTGSVEGLLHLLGMVRPVRRRVEVCLGEVVLDVLPRQYCIEFQKLVQGMARIGPEALWAEEGPEGVGQWVACAHCVARVEEIGRKGEWCVYCKTNENEKWREYCNDRWHYGWS</sequence>
<evidence type="ECO:0000313" key="2">
    <source>
        <dbReference type="Proteomes" id="UP001218218"/>
    </source>
</evidence>
<keyword evidence="2" id="KW-1185">Reference proteome</keyword>